<keyword evidence="5" id="KW-1185">Reference proteome</keyword>
<evidence type="ECO:0000313" key="6">
    <source>
        <dbReference type="Proteomes" id="UP001171620"/>
    </source>
</evidence>
<evidence type="ECO:0000313" key="4">
    <source>
        <dbReference type="EMBL" id="MDN7798602.1"/>
    </source>
</evidence>
<feature type="signal peptide" evidence="1">
    <location>
        <begin position="1"/>
        <end position="21"/>
    </location>
</feature>
<organism evidence="4 6">
    <name type="scientific">Burkholderia vietnamiensis</name>
    <dbReference type="NCBI Taxonomy" id="60552"/>
    <lineage>
        <taxon>Bacteria</taxon>
        <taxon>Pseudomonadati</taxon>
        <taxon>Pseudomonadota</taxon>
        <taxon>Betaproteobacteria</taxon>
        <taxon>Burkholderiales</taxon>
        <taxon>Burkholderiaceae</taxon>
        <taxon>Burkholderia</taxon>
        <taxon>Burkholderia cepacia complex</taxon>
    </lineage>
</organism>
<evidence type="ECO:0000256" key="1">
    <source>
        <dbReference type="SAM" id="SignalP"/>
    </source>
</evidence>
<protein>
    <submittedName>
        <fullName evidence="3">DUF1311 domain-containing protein</fullName>
    </submittedName>
    <submittedName>
        <fullName evidence="4">Lysozyme inhibitor LprI family protein</fullName>
    </submittedName>
</protein>
<dbReference type="Pfam" id="PF07007">
    <property type="entry name" value="LprI"/>
    <property type="match status" value="1"/>
</dbReference>
<reference evidence="3 5" key="1">
    <citation type="submission" date="2020-11" db="EMBL/GenBank/DDBJ databases">
        <title>Enhanced detection system for hospital associated transmission using whole genome sequencing surveillance.</title>
        <authorList>
            <person name="Harrison L.H."/>
            <person name="Van Tyne D."/>
            <person name="Marsh J.W."/>
            <person name="Griffith M.P."/>
            <person name="Snyder D.J."/>
            <person name="Cooper V.S."/>
            <person name="Mustapha M."/>
        </authorList>
    </citation>
    <scope>NUCLEOTIDE SEQUENCE [LARGE SCALE GENOMIC DNA]</scope>
    <source>
        <strain evidence="3 5">BC00020</strain>
    </source>
</reference>
<sequence>MNITKKTITLAFIALPAIAFADAAINNGNAYDDLSRINAELNKSKTELNSTYQKLYLSTRYKNELQQAQEAWLAYRSKQCTGYVAAEASASQGIGSSLITKECLTTITKQRVDYLKTLLQK</sequence>
<evidence type="ECO:0000313" key="3">
    <source>
        <dbReference type="EMBL" id="MBJ9686876.1"/>
    </source>
</evidence>
<gene>
    <name evidence="3" type="ORF">I5589_07275</name>
    <name evidence="4" type="ORF">QZM33_27070</name>
</gene>
<dbReference type="EMBL" id="JAUJRV010000032">
    <property type="protein sequence ID" value="MDN7798602.1"/>
    <property type="molecule type" value="Genomic_DNA"/>
</dbReference>
<keyword evidence="1" id="KW-0732">Signal</keyword>
<dbReference type="EMBL" id="JADVKH010000011">
    <property type="protein sequence ID" value="MBJ9686876.1"/>
    <property type="molecule type" value="Genomic_DNA"/>
</dbReference>
<comment type="caution">
    <text evidence="4">The sequence shown here is derived from an EMBL/GenBank/DDBJ whole genome shotgun (WGS) entry which is preliminary data.</text>
</comment>
<feature type="chain" id="PRO_5043454289" evidence="1">
    <location>
        <begin position="22"/>
        <end position="121"/>
    </location>
</feature>
<dbReference type="AlphaFoldDB" id="A0AAW7T8W8"/>
<dbReference type="InterPro" id="IPR009739">
    <property type="entry name" value="LprI-like_N"/>
</dbReference>
<evidence type="ECO:0000313" key="5">
    <source>
        <dbReference type="Proteomes" id="UP000808215"/>
    </source>
</evidence>
<evidence type="ECO:0000259" key="2">
    <source>
        <dbReference type="Pfam" id="PF07007"/>
    </source>
</evidence>
<proteinExistence type="predicted"/>
<accession>A0AAW7T8W8</accession>
<dbReference type="GeneID" id="45684040"/>
<dbReference type="Gene3D" id="1.20.1270.180">
    <property type="match status" value="1"/>
</dbReference>
<feature type="domain" description="Lysozyme inhibitor LprI-like N-terminal" evidence="2">
    <location>
        <begin position="35"/>
        <end position="115"/>
    </location>
</feature>
<dbReference type="Proteomes" id="UP000808215">
    <property type="component" value="Unassembled WGS sequence"/>
</dbReference>
<dbReference type="Proteomes" id="UP001171620">
    <property type="component" value="Unassembled WGS sequence"/>
</dbReference>
<reference evidence="4" key="2">
    <citation type="submission" date="2023-07" db="EMBL/GenBank/DDBJ databases">
        <title>A collection of bacterial strains from the Burkholderia cepacia Research Laboratory and Repository.</title>
        <authorList>
            <person name="Lipuma J."/>
            <person name="Spilker T."/>
            <person name="Caverly L."/>
        </authorList>
    </citation>
    <scope>NUCLEOTIDE SEQUENCE</scope>
    <source>
        <strain evidence="4">AU44268</strain>
    </source>
</reference>
<name>A0AAW7T8W8_BURVI</name>
<dbReference type="RefSeq" id="WP_072465541.1">
    <property type="nucleotide sequence ID" value="NZ_CAAAFK010000003.1"/>
</dbReference>